<sequence length="337" mass="35617">MQALIGEKLVPGKGYLCSRRASLPQHMAAEGGAEVARWLDLASLQPRQAALLALLRATVDRLGRAGVPCWVTGGTLLGALRHGGFVPHDDDVDLECAESDAPKAQAAVEGHPRLTFRYGGHWQTTRVAHVGLRGTDVELDVFLREAPMLASRDFPSAEEVFPLRELDFHGAPVPGPAEPLALLGRLYGPDWEGTARVWSHAFNHCHGLSHDPKGKVTLPLAEYNALVASAGYQPPPPQTASGPGRGAGGGAGRRGRSGGAEGGPRGHVAGEPQAQEPRTGGSEAGAARQLSRASGISSPSPSHRFRPPPPFSFAHCLPPPERPTTWALRGSETCEHQ</sequence>
<dbReference type="PANTHER" id="PTHR43404:SF1">
    <property type="entry name" value="MNN4P"/>
    <property type="match status" value="1"/>
</dbReference>
<dbReference type="SUPFAM" id="SSF81301">
    <property type="entry name" value="Nucleotidyltransferase"/>
    <property type="match status" value="1"/>
</dbReference>
<feature type="compositionally biased region" description="Gly residues" evidence="1">
    <location>
        <begin position="243"/>
        <end position="265"/>
    </location>
</feature>
<feature type="region of interest" description="Disordered" evidence="1">
    <location>
        <begin position="230"/>
        <end position="337"/>
    </location>
</feature>
<gene>
    <name evidence="3" type="ORF">PCOR1329_LOCUS4919</name>
</gene>
<dbReference type="InterPro" id="IPR043519">
    <property type="entry name" value="NT_sf"/>
</dbReference>
<dbReference type="EMBL" id="CAUYUJ010001281">
    <property type="protein sequence ID" value="CAK0795189.1"/>
    <property type="molecule type" value="Genomic_DNA"/>
</dbReference>
<feature type="domain" description="LicD/FKTN/FKRP nucleotidyltransferase" evidence="2">
    <location>
        <begin position="65"/>
        <end position="95"/>
    </location>
</feature>
<evidence type="ECO:0000259" key="2">
    <source>
        <dbReference type="Pfam" id="PF04991"/>
    </source>
</evidence>
<keyword evidence="4" id="KW-1185">Reference proteome</keyword>
<dbReference type="InterPro" id="IPR052942">
    <property type="entry name" value="LPS_cholinephosphotransferase"/>
</dbReference>
<comment type="caution">
    <text evidence="3">The sequence shown here is derived from an EMBL/GenBank/DDBJ whole genome shotgun (WGS) entry which is preliminary data.</text>
</comment>
<dbReference type="InterPro" id="IPR007074">
    <property type="entry name" value="LicD/FKTN/FKRP_NTP_transf"/>
</dbReference>
<evidence type="ECO:0000256" key="1">
    <source>
        <dbReference type="SAM" id="MobiDB-lite"/>
    </source>
</evidence>
<dbReference type="Pfam" id="PF04991">
    <property type="entry name" value="LicD"/>
    <property type="match status" value="1"/>
</dbReference>
<feature type="compositionally biased region" description="Pro residues" evidence="1">
    <location>
        <begin position="307"/>
        <end position="322"/>
    </location>
</feature>
<reference evidence="3" key="1">
    <citation type="submission" date="2023-10" db="EMBL/GenBank/DDBJ databases">
        <authorList>
            <person name="Chen Y."/>
            <person name="Shah S."/>
            <person name="Dougan E. K."/>
            <person name="Thang M."/>
            <person name="Chan C."/>
        </authorList>
    </citation>
    <scope>NUCLEOTIDE SEQUENCE [LARGE SCALE GENOMIC DNA]</scope>
</reference>
<evidence type="ECO:0000313" key="3">
    <source>
        <dbReference type="EMBL" id="CAK0795189.1"/>
    </source>
</evidence>
<accession>A0ABN9PPZ9</accession>
<evidence type="ECO:0000313" key="4">
    <source>
        <dbReference type="Proteomes" id="UP001189429"/>
    </source>
</evidence>
<dbReference type="Proteomes" id="UP001189429">
    <property type="component" value="Unassembled WGS sequence"/>
</dbReference>
<dbReference type="PANTHER" id="PTHR43404">
    <property type="entry name" value="LIPOPOLYSACCHARIDE CHOLINEPHOSPHOTRANSFERASE LICD"/>
    <property type="match status" value="1"/>
</dbReference>
<feature type="non-terminal residue" evidence="3">
    <location>
        <position position="337"/>
    </location>
</feature>
<protein>
    <recommendedName>
        <fullName evidence="2">LicD/FKTN/FKRP nucleotidyltransferase domain-containing protein</fullName>
    </recommendedName>
</protein>
<proteinExistence type="predicted"/>
<organism evidence="3 4">
    <name type="scientific">Prorocentrum cordatum</name>
    <dbReference type="NCBI Taxonomy" id="2364126"/>
    <lineage>
        <taxon>Eukaryota</taxon>
        <taxon>Sar</taxon>
        <taxon>Alveolata</taxon>
        <taxon>Dinophyceae</taxon>
        <taxon>Prorocentrales</taxon>
        <taxon>Prorocentraceae</taxon>
        <taxon>Prorocentrum</taxon>
    </lineage>
</organism>
<name>A0ABN9PPZ9_9DINO</name>